<organism evidence="3 4">
    <name type="scientific">Pseudoxanthomonas putridarboris</name>
    <dbReference type="NCBI Taxonomy" id="752605"/>
    <lineage>
        <taxon>Bacteria</taxon>
        <taxon>Pseudomonadati</taxon>
        <taxon>Pseudomonadota</taxon>
        <taxon>Gammaproteobacteria</taxon>
        <taxon>Lysobacterales</taxon>
        <taxon>Lysobacteraceae</taxon>
        <taxon>Pseudoxanthomonas</taxon>
    </lineage>
</organism>
<evidence type="ECO:0000313" key="3">
    <source>
        <dbReference type="EMBL" id="MEL1266124.1"/>
    </source>
</evidence>
<reference evidence="3 4" key="1">
    <citation type="submission" date="2024-04" db="EMBL/GenBank/DDBJ databases">
        <title>Draft genome sequence of Pseudoxanthomonas putridarboris WD12.</title>
        <authorList>
            <person name="Oh J."/>
        </authorList>
    </citation>
    <scope>NUCLEOTIDE SEQUENCE [LARGE SCALE GENOMIC DNA]</scope>
    <source>
        <strain evidence="3 4">WD12</strain>
    </source>
</reference>
<feature type="region of interest" description="Disordered" evidence="1">
    <location>
        <begin position="141"/>
        <end position="161"/>
    </location>
</feature>
<gene>
    <name evidence="3" type="ORF">AAD027_17350</name>
</gene>
<feature type="chain" id="PRO_5047417644" description="Secreted protein" evidence="2">
    <location>
        <begin position="20"/>
        <end position="161"/>
    </location>
</feature>
<dbReference type="Proteomes" id="UP001459204">
    <property type="component" value="Unassembled WGS sequence"/>
</dbReference>
<feature type="signal peptide" evidence="2">
    <location>
        <begin position="1"/>
        <end position="19"/>
    </location>
</feature>
<keyword evidence="4" id="KW-1185">Reference proteome</keyword>
<evidence type="ECO:0000256" key="2">
    <source>
        <dbReference type="SAM" id="SignalP"/>
    </source>
</evidence>
<sequence length="161" mass="17651">MYKLMLLALLALAPTGASIASSNDAFAPEKGLDLSRSFEAQREAILKALGDGETYSEIAAEDLQIVKESLDRISSLLDGAQSVGQLPEGTKVRVFNEQERINTLLGRAHADSRVVCKREKPTGSNRPANTCMTVAERRRAREGATDFMRYQPKAQARPDSR</sequence>
<evidence type="ECO:0000256" key="1">
    <source>
        <dbReference type="SAM" id="MobiDB-lite"/>
    </source>
</evidence>
<dbReference type="RefSeq" id="WP_341727296.1">
    <property type="nucleotide sequence ID" value="NZ_JBBWWT010000012.1"/>
</dbReference>
<proteinExistence type="predicted"/>
<name>A0ABU9J4F2_9GAMM</name>
<protein>
    <recommendedName>
        <fullName evidence="5">Secreted protein</fullName>
    </recommendedName>
</protein>
<dbReference type="EMBL" id="JBBWWT010000012">
    <property type="protein sequence ID" value="MEL1266124.1"/>
    <property type="molecule type" value="Genomic_DNA"/>
</dbReference>
<evidence type="ECO:0008006" key="5">
    <source>
        <dbReference type="Google" id="ProtNLM"/>
    </source>
</evidence>
<accession>A0ABU9J4F2</accession>
<comment type="caution">
    <text evidence="3">The sequence shown here is derived from an EMBL/GenBank/DDBJ whole genome shotgun (WGS) entry which is preliminary data.</text>
</comment>
<evidence type="ECO:0000313" key="4">
    <source>
        <dbReference type="Proteomes" id="UP001459204"/>
    </source>
</evidence>
<keyword evidence="2" id="KW-0732">Signal</keyword>